<dbReference type="PATRIC" id="fig|632773.3.peg.357"/>
<feature type="transmembrane region" description="Helical" evidence="1">
    <location>
        <begin position="18"/>
        <end position="35"/>
    </location>
</feature>
<feature type="transmembrane region" description="Helical" evidence="1">
    <location>
        <begin position="372"/>
        <end position="395"/>
    </location>
</feature>
<evidence type="ECO:0000313" key="3">
    <source>
        <dbReference type="Proteomes" id="UP000094463"/>
    </source>
</evidence>
<keyword evidence="1" id="KW-0812">Transmembrane</keyword>
<feature type="transmembrane region" description="Helical" evidence="1">
    <location>
        <begin position="261"/>
        <end position="280"/>
    </location>
</feature>
<evidence type="ECO:0000313" key="2">
    <source>
        <dbReference type="EMBL" id="AOM81726.1"/>
    </source>
</evidence>
<feature type="transmembrane region" description="Helical" evidence="1">
    <location>
        <begin position="65"/>
        <end position="83"/>
    </location>
</feature>
<organism evidence="2 3">
    <name type="scientific">Salisediminibacterium beveridgei</name>
    <dbReference type="NCBI Taxonomy" id="632773"/>
    <lineage>
        <taxon>Bacteria</taxon>
        <taxon>Bacillati</taxon>
        <taxon>Bacillota</taxon>
        <taxon>Bacilli</taxon>
        <taxon>Bacillales</taxon>
        <taxon>Bacillaceae</taxon>
        <taxon>Salisediminibacterium</taxon>
    </lineage>
</organism>
<dbReference type="KEGG" id="bbev:BBEV_0332"/>
<feature type="transmembrane region" description="Helical" evidence="1">
    <location>
        <begin position="90"/>
        <end position="108"/>
    </location>
</feature>
<dbReference type="STRING" id="632773.BBEV_0332"/>
<feature type="transmembrane region" description="Helical" evidence="1">
    <location>
        <begin position="329"/>
        <end position="352"/>
    </location>
</feature>
<dbReference type="Proteomes" id="UP000094463">
    <property type="component" value="Chromosome"/>
</dbReference>
<feature type="transmembrane region" description="Helical" evidence="1">
    <location>
        <begin position="42"/>
        <end position="59"/>
    </location>
</feature>
<keyword evidence="1" id="KW-1133">Transmembrane helix</keyword>
<accession>A0A1D7QRT7</accession>
<proteinExistence type="predicted"/>
<gene>
    <name evidence="2" type="ORF">BBEV_0332</name>
</gene>
<keyword evidence="3" id="KW-1185">Reference proteome</keyword>
<feature type="transmembrane region" description="Helical" evidence="1">
    <location>
        <begin position="447"/>
        <end position="464"/>
    </location>
</feature>
<reference evidence="2 3" key="1">
    <citation type="submission" date="2015-08" db="EMBL/GenBank/DDBJ databases">
        <title>The complete genome sequence of Bacillus beveridgei MLTeJB.</title>
        <authorList>
            <person name="Hanson T.E."/>
            <person name="Mesa C."/>
            <person name="Basesman S.M."/>
            <person name="Oremland R.S."/>
        </authorList>
    </citation>
    <scope>NUCLEOTIDE SEQUENCE [LARGE SCALE GENOMIC DNA]</scope>
    <source>
        <strain evidence="2 3">MLTeJB</strain>
    </source>
</reference>
<evidence type="ECO:0000256" key="1">
    <source>
        <dbReference type="SAM" id="Phobius"/>
    </source>
</evidence>
<dbReference type="EMBL" id="CP012502">
    <property type="protein sequence ID" value="AOM81726.1"/>
    <property type="molecule type" value="Genomic_DNA"/>
</dbReference>
<name>A0A1D7QRT7_9BACI</name>
<sequence>MKTGREGVLMMEKLQSKLYILFPPVFILFIINLFVGSTAGDYVIGLLAMPMLVIAFVGATRLFRLLGGIFIVTGFGLFLYSGLPLTSLPLLMTSTMPLLSFLTVLPWMNSVVRSGRFDRRINDLMKVNVDNLGKMYARSSFTTYFLGVFINLSALSLSQDVLKDSLKGFKKQLTDSFISRVTLRAFTLALLWSPMEIMVAITVDTTGVSYLAYLPWLFLASVTLLVIDWSWNYQTFKGVANIQDGEEKTITINRAQMAWKIAQLMLALTVFLASVVTVGNVFDLDFILSVTLVILPFSFLWAWVMGRIRSFLAIGWGTWKGRTNRLQNFVVLFLSLALFSESLNATPFLAVIQEPFYAVSGTPVLILLLVQYTYLALSMIGVHPIATIAILGEILQPLFSIINPMSIGMVLIMGALATATVGTYGVTVTMTSMNTRQNPYRITLRNMPFAILCGSVGVLIGLMLL</sequence>
<feature type="transmembrane region" description="Helical" evidence="1">
    <location>
        <begin position="207"/>
        <end position="227"/>
    </location>
</feature>
<feature type="transmembrane region" description="Helical" evidence="1">
    <location>
        <begin position="286"/>
        <end position="308"/>
    </location>
</feature>
<feature type="transmembrane region" description="Helical" evidence="1">
    <location>
        <begin position="407"/>
        <end position="427"/>
    </location>
</feature>
<keyword evidence="1" id="KW-0472">Membrane</keyword>
<dbReference type="AlphaFoldDB" id="A0A1D7QRT7"/>
<protein>
    <submittedName>
        <fullName evidence="2">Uncharacterized protein</fullName>
    </submittedName>
</protein>
<feature type="transmembrane region" description="Helical" evidence="1">
    <location>
        <begin position="141"/>
        <end position="162"/>
    </location>
</feature>